<dbReference type="GO" id="GO:0008146">
    <property type="term" value="F:sulfotransferase activity"/>
    <property type="evidence" value="ECO:0007669"/>
    <property type="project" value="InterPro"/>
</dbReference>
<dbReference type="Pfam" id="PF03567">
    <property type="entry name" value="Sulfotransfer_2"/>
    <property type="match status" value="1"/>
</dbReference>
<organism evidence="1 2">
    <name type="scientific">Thalassotalea algicola</name>
    <dbReference type="NCBI Taxonomy" id="2716224"/>
    <lineage>
        <taxon>Bacteria</taxon>
        <taxon>Pseudomonadati</taxon>
        <taxon>Pseudomonadota</taxon>
        <taxon>Gammaproteobacteria</taxon>
        <taxon>Alteromonadales</taxon>
        <taxon>Colwelliaceae</taxon>
        <taxon>Thalassotalea</taxon>
    </lineage>
</organism>
<dbReference type="RefSeq" id="WP_169076276.1">
    <property type="nucleotide sequence ID" value="NZ_JABBXH010000005.1"/>
</dbReference>
<protein>
    <submittedName>
        <fullName evidence="1">Sulfotransferase family protein</fullName>
    </submittedName>
</protein>
<evidence type="ECO:0000313" key="2">
    <source>
        <dbReference type="Proteomes" id="UP000568664"/>
    </source>
</evidence>
<comment type="caution">
    <text evidence="1">The sequence shown here is derived from an EMBL/GenBank/DDBJ whole genome shotgun (WGS) entry which is preliminary data.</text>
</comment>
<dbReference type="AlphaFoldDB" id="A0A7Y0Q815"/>
<dbReference type="Gene3D" id="3.40.50.300">
    <property type="entry name" value="P-loop containing nucleotide triphosphate hydrolases"/>
    <property type="match status" value="1"/>
</dbReference>
<keyword evidence="1" id="KW-0808">Transferase</keyword>
<dbReference type="GO" id="GO:0016020">
    <property type="term" value="C:membrane"/>
    <property type="evidence" value="ECO:0007669"/>
    <property type="project" value="InterPro"/>
</dbReference>
<evidence type="ECO:0000313" key="1">
    <source>
        <dbReference type="EMBL" id="NMP32958.1"/>
    </source>
</evidence>
<sequence>MITLNKIHRNINLKRMLGSFTKRIFKRIPLSYYPFKPFMHKHKCIFVHIPKNAGSSVLALFNDKNGRKHAKWYDFYESNDYFFKKYVKFAIVREPVSRLKSAYRYGMQGGNQSPSDLKLKEYIEAHSHDFESFVANVLSYDFVMEQPLFYPQYLFVFDRELNCKVDELLKYENLQKDWHMFSQKYSFPKELPWKNSSQKVKQLETLSDITEGKIKQIYNKDFILLNYKT</sequence>
<dbReference type="InterPro" id="IPR027417">
    <property type="entry name" value="P-loop_NTPase"/>
</dbReference>
<keyword evidence="2" id="KW-1185">Reference proteome</keyword>
<proteinExistence type="predicted"/>
<accession>A0A7Y0Q815</accession>
<name>A0A7Y0Q815_9GAMM</name>
<reference evidence="1 2" key="1">
    <citation type="submission" date="2020-04" db="EMBL/GenBank/DDBJ databases">
        <title>Thalassotalea sp. M1531, isolated from the surface of marine red alga.</title>
        <authorList>
            <person name="Pang L."/>
            <person name="Lu D.-C."/>
        </authorList>
    </citation>
    <scope>NUCLEOTIDE SEQUENCE [LARGE SCALE GENOMIC DNA]</scope>
    <source>
        <strain evidence="1 2">M1531</strain>
    </source>
</reference>
<gene>
    <name evidence="1" type="ORF">HII17_15475</name>
</gene>
<dbReference type="Proteomes" id="UP000568664">
    <property type="component" value="Unassembled WGS sequence"/>
</dbReference>
<dbReference type="EMBL" id="JABBXH010000005">
    <property type="protein sequence ID" value="NMP32958.1"/>
    <property type="molecule type" value="Genomic_DNA"/>
</dbReference>
<dbReference type="InterPro" id="IPR005331">
    <property type="entry name" value="Sulfotransferase"/>
</dbReference>